<comment type="caution">
    <text evidence="2">The sequence shown here is derived from an EMBL/GenBank/DDBJ whole genome shotgun (WGS) entry which is preliminary data.</text>
</comment>
<protein>
    <submittedName>
        <fullName evidence="2">Uncharacterized protein</fullName>
    </submittedName>
</protein>
<sequence>MDARTGRVVDGHAINSNNNTNHSTTSTCNVYYFVFEISIKAYIPQANIPRFILA</sequence>
<feature type="compositionally biased region" description="Basic and acidic residues" evidence="1">
    <location>
        <begin position="1"/>
        <end position="10"/>
    </location>
</feature>
<gene>
    <name evidence="2" type="ORF">TRIATDRAFT_257448</name>
</gene>
<name>G9NX77_HYPAI</name>
<dbReference type="HOGENOM" id="CLU_3050612_0_0_1"/>
<feature type="compositionally biased region" description="Low complexity" evidence="1">
    <location>
        <begin position="15"/>
        <end position="25"/>
    </location>
</feature>
<dbReference type="Proteomes" id="UP000005426">
    <property type="component" value="Unassembled WGS sequence"/>
</dbReference>
<dbReference type="AlphaFoldDB" id="G9NX77"/>
<organism evidence="2 3">
    <name type="scientific">Hypocrea atroviridis (strain ATCC 20476 / IMI 206040)</name>
    <name type="common">Trichoderma atroviride</name>
    <dbReference type="NCBI Taxonomy" id="452589"/>
    <lineage>
        <taxon>Eukaryota</taxon>
        <taxon>Fungi</taxon>
        <taxon>Dikarya</taxon>
        <taxon>Ascomycota</taxon>
        <taxon>Pezizomycotina</taxon>
        <taxon>Sordariomycetes</taxon>
        <taxon>Hypocreomycetidae</taxon>
        <taxon>Hypocreales</taxon>
        <taxon>Hypocreaceae</taxon>
        <taxon>Trichoderma</taxon>
    </lineage>
</organism>
<keyword evidence="3" id="KW-1185">Reference proteome</keyword>
<evidence type="ECO:0000313" key="2">
    <source>
        <dbReference type="EMBL" id="EHK45507.1"/>
    </source>
</evidence>
<evidence type="ECO:0000313" key="3">
    <source>
        <dbReference type="Proteomes" id="UP000005426"/>
    </source>
</evidence>
<dbReference type="EMBL" id="ABDG02000024">
    <property type="protein sequence ID" value="EHK45507.1"/>
    <property type="molecule type" value="Genomic_DNA"/>
</dbReference>
<accession>G9NX77</accession>
<evidence type="ECO:0000256" key="1">
    <source>
        <dbReference type="SAM" id="MobiDB-lite"/>
    </source>
</evidence>
<reference evidence="2 3" key="1">
    <citation type="journal article" date="2011" name="Genome Biol.">
        <title>Comparative genome sequence analysis underscores mycoparasitism as the ancestral life style of Trichoderma.</title>
        <authorList>
            <person name="Kubicek C.P."/>
            <person name="Herrera-Estrella A."/>
            <person name="Seidl-Seiboth V."/>
            <person name="Martinez D.A."/>
            <person name="Druzhinina I.S."/>
            <person name="Thon M."/>
            <person name="Zeilinger S."/>
            <person name="Casas-Flores S."/>
            <person name="Horwitz B.A."/>
            <person name="Mukherjee P.K."/>
            <person name="Mukherjee M."/>
            <person name="Kredics L."/>
            <person name="Alcaraz L.D."/>
            <person name="Aerts A."/>
            <person name="Antal Z."/>
            <person name="Atanasova L."/>
            <person name="Cervantes-Badillo M.G."/>
            <person name="Challacombe J."/>
            <person name="Chertkov O."/>
            <person name="McCluskey K."/>
            <person name="Coulpier F."/>
            <person name="Deshpande N."/>
            <person name="von Doehren H."/>
            <person name="Ebbole D.J."/>
            <person name="Esquivel-Naranjo E.U."/>
            <person name="Fekete E."/>
            <person name="Flipphi M."/>
            <person name="Glaser F."/>
            <person name="Gomez-Rodriguez E.Y."/>
            <person name="Gruber S."/>
            <person name="Han C."/>
            <person name="Henrissat B."/>
            <person name="Hermosa R."/>
            <person name="Hernandez-Onate M."/>
            <person name="Karaffa L."/>
            <person name="Kosti I."/>
            <person name="Le Crom S."/>
            <person name="Lindquist E."/>
            <person name="Lucas S."/>
            <person name="Luebeck M."/>
            <person name="Luebeck P.S."/>
            <person name="Margeot A."/>
            <person name="Metz B."/>
            <person name="Misra M."/>
            <person name="Nevalainen H."/>
            <person name="Omann M."/>
            <person name="Packer N."/>
            <person name="Perrone G."/>
            <person name="Uresti-Rivera E.E."/>
            <person name="Salamov A."/>
            <person name="Schmoll M."/>
            <person name="Seiboth B."/>
            <person name="Shapiro H."/>
            <person name="Sukno S."/>
            <person name="Tamayo-Ramos J.A."/>
            <person name="Tisch D."/>
            <person name="Wiest A."/>
            <person name="Wilkinson H.H."/>
            <person name="Zhang M."/>
            <person name="Coutinho P.M."/>
            <person name="Kenerley C.M."/>
            <person name="Monte E."/>
            <person name="Baker S.E."/>
            <person name="Grigoriev I.V."/>
        </authorList>
    </citation>
    <scope>NUCLEOTIDE SEQUENCE [LARGE SCALE GENOMIC DNA]</scope>
    <source>
        <strain evidence="3">ATCC 20476 / IMI 206040</strain>
    </source>
</reference>
<feature type="region of interest" description="Disordered" evidence="1">
    <location>
        <begin position="1"/>
        <end position="25"/>
    </location>
</feature>
<proteinExistence type="predicted"/>